<dbReference type="EMBL" id="SHMP01000006">
    <property type="protein sequence ID" value="RZV08111.1"/>
    <property type="molecule type" value="Genomic_DNA"/>
</dbReference>
<gene>
    <name evidence="2" type="ORF">BDK88_3074</name>
</gene>
<organism evidence="2 3">
    <name type="scientific">Natrinema hispanicum</name>
    <dbReference type="NCBI Taxonomy" id="392421"/>
    <lineage>
        <taxon>Archaea</taxon>
        <taxon>Methanobacteriati</taxon>
        <taxon>Methanobacteriota</taxon>
        <taxon>Stenosarchaea group</taxon>
        <taxon>Halobacteria</taxon>
        <taxon>Halobacteriales</taxon>
        <taxon>Natrialbaceae</taxon>
        <taxon>Natrinema</taxon>
    </lineage>
</organism>
<reference evidence="2 3" key="1">
    <citation type="submission" date="2019-02" db="EMBL/GenBank/DDBJ databases">
        <title>Genomic Encyclopedia of Archaeal and Bacterial Type Strains, Phase II (KMG-II): from individual species to whole genera.</title>
        <authorList>
            <person name="Goeker M."/>
        </authorList>
    </citation>
    <scope>NUCLEOTIDE SEQUENCE [LARGE SCALE GENOMIC DNA]</scope>
    <source>
        <strain evidence="2 3">DSM 18328</strain>
    </source>
</reference>
<comment type="caution">
    <text evidence="2">The sequence shown here is derived from an EMBL/GenBank/DDBJ whole genome shotgun (WGS) entry which is preliminary data.</text>
</comment>
<evidence type="ECO:0000313" key="2">
    <source>
        <dbReference type="EMBL" id="RZV08111.1"/>
    </source>
</evidence>
<feature type="compositionally biased region" description="Basic and acidic residues" evidence="1">
    <location>
        <begin position="13"/>
        <end position="22"/>
    </location>
</feature>
<protein>
    <submittedName>
        <fullName evidence="2">Uncharacterized protein</fullName>
    </submittedName>
</protein>
<evidence type="ECO:0000313" key="3">
    <source>
        <dbReference type="Proteomes" id="UP000291097"/>
    </source>
</evidence>
<feature type="compositionally biased region" description="Polar residues" evidence="1">
    <location>
        <begin position="23"/>
        <end position="50"/>
    </location>
</feature>
<proteinExistence type="predicted"/>
<dbReference type="AlphaFoldDB" id="A0A482Y726"/>
<evidence type="ECO:0000256" key="1">
    <source>
        <dbReference type="SAM" id="MobiDB-lite"/>
    </source>
</evidence>
<name>A0A482Y726_9EURY</name>
<feature type="region of interest" description="Disordered" evidence="1">
    <location>
        <begin position="1"/>
        <end position="56"/>
    </location>
</feature>
<accession>A0A482Y726</accession>
<sequence length="93" mass="10099">MSSGSFPCVSDDSSTHEREDRVPSTTGLEENGEGLTTNAGNLQLTTQNTRIPPEQLPVSDDCALEKGAQWDSVNSSFSDGHYSYTRDSVCVRQ</sequence>
<dbReference type="Proteomes" id="UP000291097">
    <property type="component" value="Unassembled WGS sequence"/>
</dbReference>